<sequence length="71" mass="8266">MFKIKLQITYPTGKGTKANQKPSYLPAIHSLENAKFLPPKSTFSSILHDFIELKRRNLFTGVQFSRLDLWR</sequence>
<reference evidence="2" key="1">
    <citation type="journal article" date="2022" name="Mol. Ecol. Resour.">
        <title>The genomes of chicory, endive, great burdock and yacon provide insights into Asteraceae palaeo-polyploidization history and plant inulin production.</title>
        <authorList>
            <person name="Fan W."/>
            <person name="Wang S."/>
            <person name="Wang H."/>
            <person name="Wang A."/>
            <person name="Jiang F."/>
            <person name="Liu H."/>
            <person name="Zhao H."/>
            <person name="Xu D."/>
            <person name="Zhang Y."/>
        </authorList>
    </citation>
    <scope>NUCLEOTIDE SEQUENCE [LARGE SCALE GENOMIC DNA]</scope>
    <source>
        <strain evidence="2">cv. Niubang</strain>
    </source>
</reference>
<dbReference type="Proteomes" id="UP001055879">
    <property type="component" value="Linkage Group LG13"/>
</dbReference>
<reference evidence="1 2" key="2">
    <citation type="journal article" date="2022" name="Mol. Ecol. Resour.">
        <title>The genomes of chicory, endive, great burdock and yacon provide insights into Asteraceae paleo-polyploidization history and plant inulin production.</title>
        <authorList>
            <person name="Fan W."/>
            <person name="Wang S."/>
            <person name="Wang H."/>
            <person name="Wang A."/>
            <person name="Jiang F."/>
            <person name="Liu H."/>
            <person name="Zhao H."/>
            <person name="Xu D."/>
            <person name="Zhang Y."/>
        </authorList>
    </citation>
    <scope>NUCLEOTIDE SEQUENCE [LARGE SCALE GENOMIC DNA]</scope>
    <source>
        <strain evidence="2">cv. Niubang</strain>
    </source>
</reference>
<keyword evidence="2" id="KW-1185">Reference proteome</keyword>
<gene>
    <name evidence="1" type="ORF">L6452_36671</name>
</gene>
<comment type="caution">
    <text evidence="1">The sequence shown here is derived from an EMBL/GenBank/DDBJ whole genome shotgun (WGS) entry which is preliminary data.</text>
</comment>
<accession>A0ACB8YA04</accession>
<protein>
    <submittedName>
        <fullName evidence="1">Uncharacterized protein</fullName>
    </submittedName>
</protein>
<proteinExistence type="predicted"/>
<evidence type="ECO:0000313" key="1">
    <source>
        <dbReference type="EMBL" id="KAI3681866.1"/>
    </source>
</evidence>
<name>A0ACB8YA04_ARCLA</name>
<evidence type="ECO:0000313" key="2">
    <source>
        <dbReference type="Proteomes" id="UP001055879"/>
    </source>
</evidence>
<dbReference type="EMBL" id="CM042059">
    <property type="protein sequence ID" value="KAI3681866.1"/>
    <property type="molecule type" value="Genomic_DNA"/>
</dbReference>
<organism evidence="1 2">
    <name type="scientific">Arctium lappa</name>
    <name type="common">Greater burdock</name>
    <name type="synonym">Lappa major</name>
    <dbReference type="NCBI Taxonomy" id="4217"/>
    <lineage>
        <taxon>Eukaryota</taxon>
        <taxon>Viridiplantae</taxon>
        <taxon>Streptophyta</taxon>
        <taxon>Embryophyta</taxon>
        <taxon>Tracheophyta</taxon>
        <taxon>Spermatophyta</taxon>
        <taxon>Magnoliopsida</taxon>
        <taxon>eudicotyledons</taxon>
        <taxon>Gunneridae</taxon>
        <taxon>Pentapetalae</taxon>
        <taxon>asterids</taxon>
        <taxon>campanulids</taxon>
        <taxon>Asterales</taxon>
        <taxon>Asteraceae</taxon>
        <taxon>Carduoideae</taxon>
        <taxon>Cardueae</taxon>
        <taxon>Arctiinae</taxon>
        <taxon>Arctium</taxon>
    </lineage>
</organism>